<evidence type="ECO:0000259" key="2">
    <source>
        <dbReference type="Pfam" id="PF09413"/>
    </source>
</evidence>
<name>A0A386HN58_9BACT</name>
<evidence type="ECO:0000256" key="1">
    <source>
        <dbReference type="SAM" id="Phobius"/>
    </source>
</evidence>
<evidence type="ECO:0000313" key="4">
    <source>
        <dbReference type="Proteomes" id="UP000266118"/>
    </source>
</evidence>
<gene>
    <name evidence="3" type="ORF">D6B99_05245</name>
</gene>
<organism evidence="3 4">
    <name type="scientific">Arachidicoccus soli</name>
    <dbReference type="NCBI Taxonomy" id="2341117"/>
    <lineage>
        <taxon>Bacteria</taxon>
        <taxon>Pseudomonadati</taxon>
        <taxon>Bacteroidota</taxon>
        <taxon>Chitinophagia</taxon>
        <taxon>Chitinophagales</taxon>
        <taxon>Chitinophagaceae</taxon>
        <taxon>Arachidicoccus</taxon>
    </lineage>
</organism>
<proteinExistence type="predicted"/>
<dbReference type="OrthoDB" id="8480302at2"/>
<feature type="domain" description="DUF2007" evidence="2">
    <location>
        <begin position="6"/>
        <end position="70"/>
    </location>
</feature>
<dbReference type="KEGG" id="ark:D6B99_05245"/>
<dbReference type="Proteomes" id="UP000266118">
    <property type="component" value="Chromosome"/>
</dbReference>
<dbReference type="EMBL" id="CP032489">
    <property type="protein sequence ID" value="AYD47069.1"/>
    <property type="molecule type" value="Genomic_DNA"/>
</dbReference>
<reference evidence="3 4" key="1">
    <citation type="submission" date="2018-09" db="EMBL/GenBank/DDBJ databases">
        <title>Arachidicoccus sp. nov., a bacterium isolated from soil.</title>
        <authorList>
            <person name="Weon H.-Y."/>
            <person name="Kwon S.-W."/>
            <person name="Lee S.A."/>
        </authorList>
    </citation>
    <scope>NUCLEOTIDE SEQUENCE [LARGE SCALE GENOMIC DNA]</scope>
    <source>
        <strain evidence="3 4">KIS59-12</strain>
    </source>
</reference>
<protein>
    <submittedName>
        <fullName evidence="3">DUF2007 domain-containing protein</fullName>
    </submittedName>
</protein>
<dbReference type="Gene3D" id="3.30.70.790">
    <property type="entry name" value="UreE, C-terminal domain"/>
    <property type="match status" value="1"/>
</dbReference>
<keyword evidence="1" id="KW-0812">Transmembrane</keyword>
<feature type="transmembrane region" description="Helical" evidence="1">
    <location>
        <begin position="83"/>
        <end position="101"/>
    </location>
</feature>
<dbReference type="Pfam" id="PF09413">
    <property type="entry name" value="DUF2007"/>
    <property type="match status" value="1"/>
</dbReference>
<dbReference type="InterPro" id="IPR018551">
    <property type="entry name" value="DUF2007"/>
</dbReference>
<accession>A0A386HN58</accession>
<dbReference type="AlphaFoldDB" id="A0A386HN58"/>
<sequence length="107" mass="12174">MTKYTTVYTSMSLPEIYLIKGKFESEGIVCFTKDELITQTAPYISSITNGIQLQVADDDIDKAIQILQESGYLQAKVSKKTSYKSGIIFIIILLAFLFYIFKKNHVF</sequence>
<keyword evidence="4" id="KW-1185">Reference proteome</keyword>
<keyword evidence="1" id="KW-0472">Membrane</keyword>
<dbReference type="SUPFAM" id="SSF54913">
    <property type="entry name" value="GlnB-like"/>
    <property type="match status" value="1"/>
</dbReference>
<keyword evidence="1" id="KW-1133">Transmembrane helix</keyword>
<dbReference type="RefSeq" id="WP_119985789.1">
    <property type="nucleotide sequence ID" value="NZ_CP032489.1"/>
</dbReference>
<dbReference type="InterPro" id="IPR011322">
    <property type="entry name" value="N-reg_PII-like_a/b"/>
</dbReference>
<evidence type="ECO:0000313" key="3">
    <source>
        <dbReference type="EMBL" id="AYD47069.1"/>
    </source>
</evidence>